<evidence type="ECO:0000256" key="5">
    <source>
        <dbReference type="SAM" id="MobiDB-lite"/>
    </source>
</evidence>
<dbReference type="InterPro" id="IPR014043">
    <property type="entry name" value="Acyl_transferase_dom"/>
</dbReference>
<evidence type="ECO:0000313" key="7">
    <source>
        <dbReference type="EMBL" id="SFD59265.1"/>
    </source>
</evidence>
<dbReference type="Gene3D" id="3.40.366.10">
    <property type="entry name" value="Malonyl-Coenzyme A Acyl Carrier Protein, domain 2"/>
    <property type="match status" value="1"/>
</dbReference>
<dbReference type="EMBL" id="FOMZ01000001">
    <property type="protein sequence ID" value="SFD59265.1"/>
    <property type="molecule type" value="Genomic_DNA"/>
</dbReference>
<dbReference type="InterPro" id="IPR001227">
    <property type="entry name" value="Ac_transferase_dom_sf"/>
</dbReference>
<dbReference type="AlphaFoldDB" id="A0A1I1TL41"/>
<dbReference type="PROSITE" id="PS50075">
    <property type="entry name" value="CARRIER"/>
    <property type="match status" value="1"/>
</dbReference>
<dbReference type="GO" id="GO:0006633">
    <property type="term" value="P:fatty acid biosynthetic process"/>
    <property type="evidence" value="ECO:0007669"/>
    <property type="project" value="TreeGrafter"/>
</dbReference>
<dbReference type="SUPFAM" id="SSF52151">
    <property type="entry name" value="FabD/lysophospholipase-like"/>
    <property type="match status" value="1"/>
</dbReference>
<dbReference type="InterPro" id="IPR009081">
    <property type="entry name" value="PP-bd_ACP"/>
</dbReference>
<keyword evidence="8" id="KW-1185">Reference proteome</keyword>
<dbReference type="GO" id="GO:0004314">
    <property type="term" value="F:[acyl-carrier-protein] S-malonyltransferase activity"/>
    <property type="evidence" value="ECO:0007669"/>
    <property type="project" value="UniProtKB-EC"/>
</dbReference>
<dbReference type="InterPro" id="IPR036736">
    <property type="entry name" value="ACP-like_sf"/>
</dbReference>
<organism evidence="7 8">
    <name type="scientific">Actinopolyspora alba</name>
    <dbReference type="NCBI Taxonomy" id="673379"/>
    <lineage>
        <taxon>Bacteria</taxon>
        <taxon>Bacillati</taxon>
        <taxon>Actinomycetota</taxon>
        <taxon>Actinomycetes</taxon>
        <taxon>Actinopolysporales</taxon>
        <taxon>Actinopolysporaceae</taxon>
        <taxon>Actinopolyspora</taxon>
        <taxon>Actinopolyspora alba group</taxon>
    </lineage>
</organism>
<dbReference type="SMART" id="SM00827">
    <property type="entry name" value="PKS_AT"/>
    <property type="match status" value="1"/>
</dbReference>
<dbReference type="PANTHER" id="PTHR42681:SF1">
    <property type="entry name" value="MALONYL-COA-ACYL CARRIER PROTEIN TRANSACYLASE, MITOCHONDRIAL"/>
    <property type="match status" value="1"/>
</dbReference>
<evidence type="ECO:0000256" key="4">
    <source>
        <dbReference type="ARBA" id="ARBA00048462"/>
    </source>
</evidence>
<dbReference type="InterPro" id="IPR050858">
    <property type="entry name" value="Mal-CoA-ACP_Trans/PKS_FabD"/>
</dbReference>
<feature type="domain" description="Carrier" evidence="6">
    <location>
        <begin position="368"/>
        <end position="445"/>
    </location>
</feature>
<dbReference type="SUPFAM" id="SSF47336">
    <property type="entry name" value="ACP-like"/>
    <property type="match status" value="1"/>
</dbReference>
<accession>A0A1I1TL41</accession>
<evidence type="ECO:0000313" key="8">
    <source>
        <dbReference type="Proteomes" id="UP000198716"/>
    </source>
</evidence>
<evidence type="ECO:0000256" key="3">
    <source>
        <dbReference type="ARBA" id="ARBA00023315"/>
    </source>
</evidence>
<reference evidence="8" key="1">
    <citation type="submission" date="2016-10" db="EMBL/GenBank/DDBJ databases">
        <authorList>
            <person name="Varghese N."/>
            <person name="Submissions S."/>
        </authorList>
    </citation>
    <scope>NUCLEOTIDE SEQUENCE [LARGE SCALE GENOMIC DNA]</scope>
    <source>
        <strain evidence="8">DSM 45004</strain>
    </source>
</reference>
<dbReference type="SUPFAM" id="SSF55048">
    <property type="entry name" value="Probable ACP-binding domain of malonyl-CoA ACP transacylase"/>
    <property type="match status" value="1"/>
</dbReference>
<dbReference type="Gene3D" id="1.10.1200.10">
    <property type="entry name" value="ACP-like"/>
    <property type="match status" value="1"/>
</dbReference>
<sequence>MLAEVDQVAGEYGYGPVSPLLSDPSSPTTKSLASEQPDLTDLAIFATNAATNEILLGLGVKADVLAGHSFGELAALTSAGAMDVDSATRLVCERAATLRRTGPTETGMAAVSADARRVEHLVGFVDDPSIKVAVDNGPGQTVISGPRSALESLGEVARAAGAVVTPLHTAYAFHNPIMRNSSEEFTAATASLPISAPRQAVFSATLGRYLVSADDVRMLVDNHMVTPVRFYDGLLRLFRDGVRTFVEAGARKALTGIVRNSLPPLVTAVPVLPKRGATNDLERRLFPDEADGEGPEAPTFHNPPESTSVPAETPTRPEPLKAERAQPDTAASTPEPTPRADDAAPGVRTPPPESRETPDESEPAPESDSLLSRTRKIYAENLGFPEEMLTEDIDLEADLGTDSIKQVEIFGIAREHFGLPEPSTGLSPADASTLGEITSLLKSLGSRDTNEG</sequence>
<dbReference type="PANTHER" id="PTHR42681">
    <property type="entry name" value="MALONYL-COA-ACYL CARRIER PROTEIN TRANSACYLASE, MITOCHONDRIAL"/>
    <property type="match status" value="1"/>
</dbReference>
<keyword evidence="2" id="KW-0808">Transferase</keyword>
<evidence type="ECO:0000256" key="1">
    <source>
        <dbReference type="ARBA" id="ARBA00013258"/>
    </source>
</evidence>
<dbReference type="InterPro" id="IPR016036">
    <property type="entry name" value="Malonyl_transacylase_ACP-bd"/>
</dbReference>
<feature type="region of interest" description="Disordered" evidence="5">
    <location>
        <begin position="286"/>
        <end position="374"/>
    </location>
</feature>
<gene>
    <name evidence="7" type="ORF">SAMN04487819_101173</name>
</gene>
<evidence type="ECO:0000259" key="6">
    <source>
        <dbReference type="PROSITE" id="PS50075"/>
    </source>
</evidence>
<protein>
    <recommendedName>
        <fullName evidence="1">[acyl-carrier-protein] S-malonyltransferase</fullName>
        <ecNumber evidence="1">2.3.1.39</ecNumber>
    </recommendedName>
</protein>
<dbReference type="EC" id="2.3.1.39" evidence="1"/>
<name>A0A1I1TL41_9ACTN</name>
<dbReference type="Pfam" id="PF00698">
    <property type="entry name" value="Acyl_transf_1"/>
    <property type="match status" value="1"/>
</dbReference>
<evidence type="ECO:0000256" key="2">
    <source>
        <dbReference type="ARBA" id="ARBA00022679"/>
    </source>
</evidence>
<dbReference type="InterPro" id="IPR016035">
    <property type="entry name" value="Acyl_Trfase/lysoPLipase"/>
</dbReference>
<comment type="catalytic activity">
    <reaction evidence="4">
        <text>holo-[ACP] + malonyl-CoA = malonyl-[ACP] + CoA</text>
        <dbReference type="Rhea" id="RHEA:41792"/>
        <dbReference type="Rhea" id="RHEA-COMP:9623"/>
        <dbReference type="Rhea" id="RHEA-COMP:9685"/>
        <dbReference type="ChEBI" id="CHEBI:57287"/>
        <dbReference type="ChEBI" id="CHEBI:57384"/>
        <dbReference type="ChEBI" id="CHEBI:64479"/>
        <dbReference type="ChEBI" id="CHEBI:78449"/>
        <dbReference type="EC" id="2.3.1.39"/>
    </reaction>
</comment>
<dbReference type="GO" id="GO:0005829">
    <property type="term" value="C:cytosol"/>
    <property type="evidence" value="ECO:0007669"/>
    <property type="project" value="TreeGrafter"/>
</dbReference>
<proteinExistence type="predicted"/>
<keyword evidence="3" id="KW-0012">Acyltransferase</keyword>
<dbReference type="Proteomes" id="UP000198716">
    <property type="component" value="Unassembled WGS sequence"/>
</dbReference>
<dbReference type="Pfam" id="PF00550">
    <property type="entry name" value="PP-binding"/>
    <property type="match status" value="1"/>
</dbReference>